<dbReference type="EMBL" id="LGST01000029">
    <property type="protein sequence ID" value="KND98855.1"/>
    <property type="molecule type" value="Genomic_DNA"/>
</dbReference>
<protein>
    <recommendedName>
        <fullName evidence="10">Vps52/Sac2 family protein</fullName>
    </recommendedName>
</protein>
<dbReference type="GO" id="GO:0006896">
    <property type="term" value="P:Golgi to vacuole transport"/>
    <property type="evidence" value="ECO:0007669"/>
    <property type="project" value="TreeGrafter"/>
</dbReference>
<accession>A0A0L0NYT4</accession>
<reference evidence="9" key="1">
    <citation type="journal article" date="2015" name="BMC Genomics">
        <title>Draft genome of a commonly misdiagnosed multidrug resistant pathogen Candida auris.</title>
        <authorList>
            <person name="Chatterjee S."/>
            <person name="Alampalli S.V."/>
            <person name="Nageshan R.K."/>
            <person name="Chettiar S.T."/>
            <person name="Joshi S."/>
            <person name="Tatu U.S."/>
        </authorList>
    </citation>
    <scope>NUCLEOTIDE SEQUENCE [LARGE SCALE GENOMIC DNA]</scope>
    <source>
        <strain evidence="9">6684</strain>
    </source>
</reference>
<dbReference type="Pfam" id="PF04129">
    <property type="entry name" value="Vps52_CC"/>
    <property type="match status" value="1"/>
</dbReference>
<proteinExistence type="inferred from homology"/>
<dbReference type="InterPro" id="IPR048361">
    <property type="entry name" value="Vps52_C"/>
</dbReference>
<evidence type="ECO:0000259" key="6">
    <source>
        <dbReference type="Pfam" id="PF04129"/>
    </source>
</evidence>
<keyword evidence="5" id="KW-0333">Golgi apparatus</keyword>
<dbReference type="InterPro" id="IPR007258">
    <property type="entry name" value="Vps52"/>
</dbReference>
<dbReference type="PANTHER" id="PTHR14190:SF7">
    <property type="entry name" value="VACUOLAR PROTEIN SORTING-ASSOCIATED PROTEIN 52 HOMOLOG"/>
    <property type="match status" value="1"/>
</dbReference>
<dbReference type="AlphaFoldDB" id="A0A0L0NYT4"/>
<evidence type="ECO:0000256" key="4">
    <source>
        <dbReference type="ARBA" id="ARBA00022927"/>
    </source>
</evidence>
<feature type="domain" description="Vps52 coiled-coil" evidence="6">
    <location>
        <begin position="41"/>
        <end position="220"/>
    </location>
</feature>
<keyword evidence="4" id="KW-0653">Protein transport</keyword>
<dbReference type="Pfam" id="PF20655">
    <property type="entry name" value="Vps52_C"/>
    <property type="match status" value="2"/>
</dbReference>
<dbReference type="VEuPathDB" id="FungiDB:CJJ09_003514"/>
<dbReference type="VEuPathDB" id="FungiDB:B9J08_001259"/>
<evidence type="ECO:0000313" key="9">
    <source>
        <dbReference type="Proteomes" id="UP000037122"/>
    </source>
</evidence>
<dbReference type="GO" id="GO:0042147">
    <property type="term" value="P:retrograde transport, endosome to Golgi"/>
    <property type="evidence" value="ECO:0007669"/>
    <property type="project" value="TreeGrafter"/>
</dbReference>
<comment type="caution">
    <text evidence="8">The sequence shown here is derived from an EMBL/GenBank/DDBJ whole genome shotgun (WGS) entry which is preliminary data.</text>
</comment>
<dbReference type="GO" id="GO:0019905">
    <property type="term" value="F:syntaxin binding"/>
    <property type="evidence" value="ECO:0007669"/>
    <property type="project" value="TreeGrafter"/>
</dbReference>
<dbReference type="PANTHER" id="PTHR14190">
    <property type="entry name" value="SUPPRESSOR OF ACTIN MUTATIONS 2/VACUOLAR PROTEIN SORTING 52"/>
    <property type="match status" value="1"/>
</dbReference>
<evidence type="ECO:0008006" key="10">
    <source>
        <dbReference type="Google" id="ProtNLM"/>
    </source>
</evidence>
<dbReference type="VEuPathDB" id="FungiDB:QG37_04194"/>
<gene>
    <name evidence="8" type="ORF">QG37_04194</name>
</gene>
<evidence type="ECO:0000313" key="8">
    <source>
        <dbReference type="EMBL" id="KND98855.1"/>
    </source>
</evidence>
<evidence type="ECO:0000256" key="2">
    <source>
        <dbReference type="ARBA" id="ARBA00008180"/>
    </source>
</evidence>
<sequence length="650" mass="74119">MSIAYLKKILPLKEDPLDEEPNESLLEDLSSHDVGLLSAKYQDFLDSIGPLKEKLEPIEQFLDYFNSEVCKLSDSLLSLQQQSAQLSSNLDLQRLLVDKLNPVILDLIIPPSVAESVINDTVDEKWVENIRFIVEKQQLIKKVEETRVDSDAELLFLAPYKDSRSFKELKKGINSLEAKAIERIRDHVIKQIRLLRGSLKSSSQVIQEGLLQMKEAFYFLRERQPQLSNQLQLAYIFTMKWYYTTRFAKYLYSLQKLKIKQIDNGYVLGANEHGESKSGLFGGILESTYSYASSQSSPTLGSGPGAGTSTQGNLRPSLNEYFLSVRQRLNILSDTDGENRRSIPSQIAETTPFAYWLEFVYNQWANALLDNVIVEYLFFIDFFHQGDEKALPVQELDPAVKMPVGPDQTWSQVVFGEAYKMGQDFVHWLLTNSQVRIGSRIASGAGTGAASASGYSYGGTGDAYAVLLIIRLVQNHQYTLHNRFHVPSMDDYHNRLLLQLWPCFTKVIDMNCDALKKNLLGSGTYSFRSAEKHQAPLNVTQQFSQFLVGLLKLAFVYDSNSEKRTFFQGEPISMSITRIRNDFEGALTKASNHMFGSGKSKATQKEIFLFNNYFLVMTILRNEFDSLDNEFIKEQTRHFEMLCEAYQQRR</sequence>
<organism evidence="8 9">
    <name type="scientific">Candidozyma auris</name>
    <name type="common">Yeast</name>
    <name type="synonym">Candida auris</name>
    <dbReference type="NCBI Taxonomy" id="498019"/>
    <lineage>
        <taxon>Eukaryota</taxon>
        <taxon>Fungi</taxon>
        <taxon>Dikarya</taxon>
        <taxon>Ascomycota</taxon>
        <taxon>Saccharomycotina</taxon>
        <taxon>Pichiomycetes</taxon>
        <taxon>Metschnikowiaceae</taxon>
        <taxon>Candidozyma</taxon>
    </lineage>
</organism>
<dbReference type="VEuPathDB" id="FungiDB:CJJ07_003746"/>
<dbReference type="GO" id="GO:0005829">
    <property type="term" value="C:cytosol"/>
    <property type="evidence" value="ECO:0007669"/>
    <property type="project" value="GOC"/>
</dbReference>
<comment type="similarity">
    <text evidence="2">Belongs to the VPS52 family.</text>
</comment>
<dbReference type="VEuPathDB" id="FungiDB:CJI97_001347"/>
<evidence type="ECO:0000256" key="5">
    <source>
        <dbReference type="ARBA" id="ARBA00023034"/>
    </source>
</evidence>
<comment type="subcellular location">
    <subcellularLocation>
        <location evidence="1">Golgi apparatus</location>
        <location evidence="1">trans-Golgi network</location>
    </subcellularLocation>
</comment>
<keyword evidence="3" id="KW-0813">Transport</keyword>
<dbReference type="GO" id="GO:0000938">
    <property type="term" value="C:GARP complex"/>
    <property type="evidence" value="ECO:0007669"/>
    <property type="project" value="TreeGrafter"/>
</dbReference>
<dbReference type="Proteomes" id="UP000037122">
    <property type="component" value="Unassembled WGS sequence"/>
</dbReference>
<dbReference type="GO" id="GO:0032456">
    <property type="term" value="P:endocytic recycling"/>
    <property type="evidence" value="ECO:0007669"/>
    <property type="project" value="TreeGrafter"/>
</dbReference>
<evidence type="ECO:0000256" key="1">
    <source>
        <dbReference type="ARBA" id="ARBA00004601"/>
    </source>
</evidence>
<feature type="domain" description="Vps52 C-terminal" evidence="7">
    <location>
        <begin position="321"/>
        <end position="387"/>
    </location>
</feature>
<evidence type="ECO:0000256" key="3">
    <source>
        <dbReference type="ARBA" id="ARBA00022448"/>
    </source>
</evidence>
<feature type="domain" description="Vps52 C-terminal" evidence="7">
    <location>
        <begin position="462"/>
        <end position="643"/>
    </location>
</feature>
<name>A0A0L0NYT4_CANAR</name>
<evidence type="ECO:0000259" key="7">
    <source>
        <dbReference type="Pfam" id="PF20655"/>
    </source>
</evidence>
<dbReference type="GO" id="GO:0015031">
    <property type="term" value="P:protein transport"/>
    <property type="evidence" value="ECO:0007669"/>
    <property type="project" value="UniProtKB-KW"/>
</dbReference>
<dbReference type="VEuPathDB" id="FungiDB:CJI96_0003103"/>
<dbReference type="InterPro" id="IPR048319">
    <property type="entry name" value="Vps52_CC"/>
</dbReference>